<organism evidence="1 2">
    <name type="scientific">Oxynema aestuarii AP17</name>
    <dbReference type="NCBI Taxonomy" id="2064643"/>
    <lineage>
        <taxon>Bacteria</taxon>
        <taxon>Bacillati</taxon>
        <taxon>Cyanobacteriota</taxon>
        <taxon>Cyanophyceae</taxon>
        <taxon>Oscillatoriophycideae</taxon>
        <taxon>Oscillatoriales</taxon>
        <taxon>Oscillatoriaceae</taxon>
        <taxon>Oxynema</taxon>
        <taxon>Oxynema aestuarii</taxon>
    </lineage>
</organism>
<reference evidence="1 2" key="1">
    <citation type="submission" date="2020-04" db="EMBL/GenBank/DDBJ databases">
        <authorList>
            <person name="Basu S."/>
            <person name="Maruthanayagam V."/>
            <person name="Chakraborty S."/>
            <person name="Pramanik A."/>
            <person name="Mukherjee J."/>
            <person name="Brink B."/>
        </authorList>
    </citation>
    <scope>NUCLEOTIDE SEQUENCE [LARGE SCALE GENOMIC DNA]</scope>
    <source>
        <strain evidence="1 2">AP17</strain>
    </source>
</reference>
<protein>
    <submittedName>
        <fullName evidence="1">Uncharacterized protein</fullName>
    </submittedName>
</protein>
<name>A0A6H1TZ65_9CYAN</name>
<evidence type="ECO:0000313" key="1">
    <source>
        <dbReference type="EMBL" id="QIZ71063.1"/>
    </source>
</evidence>
<proteinExistence type="predicted"/>
<dbReference type="RefSeq" id="WP_168569218.1">
    <property type="nucleotide sequence ID" value="NZ_CP051167.1"/>
</dbReference>
<dbReference type="KEGG" id="oxy:HCG48_11065"/>
<gene>
    <name evidence="1" type="ORF">HCG48_11065</name>
</gene>
<evidence type="ECO:0000313" key="2">
    <source>
        <dbReference type="Proteomes" id="UP000500857"/>
    </source>
</evidence>
<dbReference type="EMBL" id="CP051167">
    <property type="protein sequence ID" value="QIZ71063.1"/>
    <property type="molecule type" value="Genomic_DNA"/>
</dbReference>
<accession>A0A6H1TZ65</accession>
<dbReference type="Proteomes" id="UP000500857">
    <property type="component" value="Chromosome"/>
</dbReference>
<keyword evidence="2" id="KW-1185">Reference proteome</keyword>
<sequence>MSISLIDIATYYEGLPHQKHALEILQQQIESDRPALLEDGSPFTQIWRNSPQAAETFPRVEIISNSKQLQAQWGGETFTIDASEMNVFVMDAPDPETGTIKAREMSGDRIVDYSVDPQTGNIAVGVMLNYYAATTTSAVFIIDPQPGGYAIYRGSIPGPEPLPDRDFSTYSLSSIQSVRFVEGYLQVVEIDPPGNMALVVFKPSNSPAMEYSGCLNLEVVESTRGGLCSNRES</sequence>
<dbReference type="AlphaFoldDB" id="A0A6H1TZ65"/>